<proteinExistence type="predicted"/>
<accession>A0A917N016</accession>
<gene>
    <name evidence="1" type="ORF">GCM10011425_01010</name>
</gene>
<dbReference type="EMBL" id="BMDO01000001">
    <property type="protein sequence ID" value="GGI48889.1"/>
    <property type="molecule type" value="Genomic_DNA"/>
</dbReference>
<organism evidence="1 2">
    <name type="scientific">Mucilaginibacter galii</name>
    <dbReference type="NCBI Taxonomy" id="2005073"/>
    <lineage>
        <taxon>Bacteria</taxon>
        <taxon>Pseudomonadati</taxon>
        <taxon>Bacteroidota</taxon>
        <taxon>Sphingobacteriia</taxon>
        <taxon>Sphingobacteriales</taxon>
        <taxon>Sphingobacteriaceae</taxon>
        <taxon>Mucilaginibacter</taxon>
    </lineage>
</organism>
<evidence type="ECO:0000313" key="2">
    <source>
        <dbReference type="Proteomes" id="UP000662074"/>
    </source>
</evidence>
<keyword evidence="2" id="KW-1185">Reference proteome</keyword>
<comment type="caution">
    <text evidence="1">The sequence shown here is derived from an EMBL/GenBank/DDBJ whole genome shotgun (WGS) entry which is preliminary data.</text>
</comment>
<name>A0A917N016_9SPHI</name>
<sequence length="46" mass="4948">MLKIVVIKLKVINSKHIFLSAQPVLTGCGKALGIALMGGKHHYYGV</sequence>
<dbReference type="Proteomes" id="UP000662074">
    <property type="component" value="Unassembled WGS sequence"/>
</dbReference>
<dbReference type="AlphaFoldDB" id="A0A917N016"/>
<reference evidence="1" key="2">
    <citation type="submission" date="2020-09" db="EMBL/GenBank/DDBJ databases">
        <authorList>
            <person name="Sun Q."/>
            <person name="Sedlacek I."/>
        </authorList>
    </citation>
    <scope>NUCLEOTIDE SEQUENCE</scope>
    <source>
        <strain evidence="1">CCM 8711</strain>
    </source>
</reference>
<dbReference type="PROSITE" id="PS51257">
    <property type="entry name" value="PROKAR_LIPOPROTEIN"/>
    <property type="match status" value="1"/>
</dbReference>
<dbReference type="RefSeq" id="WP_377170693.1">
    <property type="nucleotide sequence ID" value="NZ_JBHUJR010000001.1"/>
</dbReference>
<evidence type="ECO:0000313" key="1">
    <source>
        <dbReference type="EMBL" id="GGI48889.1"/>
    </source>
</evidence>
<protein>
    <submittedName>
        <fullName evidence="1">Uncharacterized protein</fullName>
    </submittedName>
</protein>
<reference evidence="1" key="1">
    <citation type="journal article" date="2014" name="Int. J. Syst. Evol. Microbiol.">
        <title>Complete genome sequence of Corynebacterium casei LMG S-19264T (=DSM 44701T), isolated from a smear-ripened cheese.</title>
        <authorList>
            <consortium name="US DOE Joint Genome Institute (JGI-PGF)"/>
            <person name="Walter F."/>
            <person name="Albersmeier A."/>
            <person name="Kalinowski J."/>
            <person name="Ruckert C."/>
        </authorList>
    </citation>
    <scope>NUCLEOTIDE SEQUENCE</scope>
    <source>
        <strain evidence="1">CCM 8711</strain>
    </source>
</reference>